<dbReference type="AlphaFoldDB" id="A0A3M7PG98"/>
<protein>
    <submittedName>
        <fullName evidence="2">Uncharacterized protein</fullName>
    </submittedName>
</protein>
<dbReference type="EMBL" id="REGN01010953">
    <property type="protein sequence ID" value="RMZ98146.1"/>
    <property type="molecule type" value="Genomic_DNA"/>
</dbReference>
<comment type="caution">
    <text evidence="2">The sequence shown here is derived from an EMBL/GenBank/DDBJ whole genome shotgun (WGS) entry which is preliminary data.</text>
</comment>
<evidence type="ECO:0000313" key="2">
    <source>
        <dbReference type="EMBL" id="RMZ98146.1"/>
    </source>
</evidence>
<gene>
    <name evidence="2" type="ORF">BpHYR1_041600</name>
</gene>
<dbReference type="OrthoDB" id="10072652at2759"/>
<sequence>RSLVEFFEYLIDDSLDSNLRCYAMNSITNILCTLCSSNPDWSIAAPKDYSLVKKLYKLSSHLFNNLIMTSLKPCGERNQSYFKLIDKLKLIISVLEPFYSFKDGDKNFLNYLIDSFREQIDKNVSTYLAKYAQSPAHTLNYLNGNITQMVMLRNGLKSTRPNDKLAKKIMLGNLVNKNLCHLLANFLSRLSDYVTYYHGKCDLTKSSKLAALVQPSVWLIKVIVLNLFKVQQAKFDDFYVVEILLDFLPNLRHLSGQAQVRADLMEIFAVYCRFKAKKMLDLISRHIVKRPQNQPTGLEVFDACLSMEMAPSQLKSLFKENNHRCLVEESGATGSACVRMIKLMCLSVQLRDSFVSVCKKLASKELLKILVDYLIELIGEIKLNFSLNEVESFRQQEVAPKEDFLYEVEMPPIEHSSHQLTQINLSEYKIFLVKKFVHVANFVIHFGNQIDKSVLVDFFNCQPVISSEWANYADFVPGLLRYFNQIDFNVKNAPTINELCRIQEAILDLSSLFVQNVDPCQVSKILVDHLGMTRLSRPQVDIKCLRCLTHLPNKQQIISHHFSNLKYLTNFINELAAKLKDMALAEAVDIMNSFYGYMKVLVEAVMERGDRQKLWTLFDWSEKNSNDSLIDSISMSSAFNGSLLHCIINLDKSLELFHAGLSDEESKKKFKSIVNQSGGFIKYLNEMDAKMLAFFGEAKADAECADEAEPLVHLDLEMEQPSEQILMQDKELYKKLRSNLEEMGFQCQPMEEFEEKVAKAKSPDTINTRTGVRYKAPMRGGHANSSTRPMPGLLTNASSVPAICHLAPQTSGLVRTDAFRSRPQNTSRPPSLHVDDFYRIEQQQKQLNNSTTDSSNDAQLSRNNSLNDLSYEELTVKINEGLETKNFNSISPQVKNLKSPMLTSGQQSSTQFINQSIKMSSMQNQYGINQMVQYGNGDMNRFNYAGSHDMNGVFLNTGENMSQVSPGQMQQQQIQVMQNQMYNNSFRFAPTMQNRANNPAHSMHMMRGGMRRGVTISNFNQLGQMNQNQNYSNGAHFGRPPYHN</sequence>
<organism evidence="2 3">
    <name type="scientific">Brachionus plicatilis</name>
    <name type="common">Marine rotifer</name>
    <name type="synonym">Brachionus muelleri</name>
    <dbReference type="NCBI Taxonomy" id="10195"/>
    <lineage>
        <taxon>Eukaryota</taxon>
        <taxon>Metazoa</taxon>
        <taxon>Spiralia</taxon>
        <taxon>Gnathifera</taxon>
        <taxon>Rotifera</taxon>
        <taxon>Eurotatoria</taxon>
        <taxon>Monogononta</taxon>
        <taxon>Pseudotrocha</taxon>
        <taxon>Ploima</taxon>
        <taxon>Brachionidae</taxon>
        <taxon>Brachionus</taxon>
    </lineage>
</organism>
<reference evidence="2 3" key="1">
    <citation type="journal article" date="2018" name="Sci. Rep.">
        <title>Genomic signatures of local adaptation to the degree of environmental predictability in rotifers.</title>
        <authorList>
            <person name="Franch-Gras L."/>
            <person name="Hahn C."/>
            <person name="Garcia-Roger E.M."/>
            <person name="Carmona M.J."/>
            <person name="Serra M."/>
            <person name="Gomez A."/>
        </authorList>
    </citation>
    <scope>NUCLEOTIDE SEQUENCE [LARGE SCALE GENOMIC DNA]</scope>
    <source>
        <strain evidence="2">HYR1</strain>
    </source>
</reference>
<keyword evidence="3" id="KW-1185">Reference proteome</keyword>
<dbReference type="GO" id="GO:0036396">
    <property type="term" value="C:RNA N6-methyladenosine methyltransferase complex"/>
    <property type="evidence" value="ECO:0007669"/>
    <property type="project" value="TreeGrafter"/>
</dbReference>
<proteinExistence type="predicted"/>
<dbReference type="InterPro" id="IPR026736">
    <property type="entry name" value="Virilizer"/>
</dbReference>
<evidence type="ECO:0000313" key="3">
    <source>
        <dbReference type="Proteomes" id="UP000276133"/>
    </source>
</evidence>
<accession>A0A3M7PG98</accession>
<evidence type="ECO:0000256" key="1">
    <source>
        <dbReference type="SAM" id="MobiDB-lite"/>
    </source>
</evidence>
<dbReference type="PANTHER" id="PTHR23185:SF0">
    <property type="entry name" value="PROTEIN VIRILIZER HOMOLOG"/>
    <property type="match status" value="1"/>
</dbReference>
<dbReference type="PANTHER" id="PTHR23185">
    <property type="entry name" value="PROTEIN VIRILIZER HOMOLOG"/>
    <property type="match status" value="1"/>
</dbReference>
<dbReference type="Proteomes" id="UP000276133">
    <property type="component" value="Unassembled WGS sequence"/>
</dbReference>
<feature type="region of interest" description="Disordered" evidence="1">
    <location>
        <begin position="775"/>
        <end position="794"/>
    </location>
</feature>
<feature type="non-terminal residue" evidence="2">
    <location>
        <position position="1"/>
    </location>
</feature>
<dbReference type="GO" id="GO:0003723">
    <property type="term" value="F:RNA binding"/>
    <property type="evidence" value="ECO:0007669"/>
    <property type="project" value="TreeGrafter"/>
</dbReference>
<dbReference type="STRING" id="10195.A0A3M7PG98"/>
<name>A0A3M7PG98_BRAPC</name>